<feature type="compositionally biased region" description="Basic and acidic residues" evidence="13">
    <location>
        <begin position="730"/>
        <end position="740"/>
    </location>
</feature>
<dbReference type="InterPro" id="IPR002347">
    <property type="entry name" value="SDR_fam"/>
</dbReference>
<organism evidence="15 16">
    <name type="scientific">Cladophialophora carrionii</name>
    <dbReference type="NCBI Taxonomy" id="86049"/>
    <lineage>
        <taxon>Eukaryota</taxon>
        <taxon>Fungi</taxon>
        <taxon>Dikarya</taxon>
        <taxon>Ascomycota</taxon>
        <taxon>Pezizomycotina</taxon>
        <taxon>Eurotiomycetes</taxon>
        <taxon>Chaetothyriomycetidae</taxon>
        <taxon>Chaetothyriales</taxon>
        <taxon>Herpotrichiellaceae</taxon>
        <taxon>Cladophialophora</taxon>
    </lineage>
</organism>
<dbReference type="Gene3D" id="3.40.50.720">
    <property type="entry name" value="NAD(P)-binding Rossmann-like Domain"/>
    <property type="match status" value="1"/>
</dbReference>
<dbReference type="InterPro" id="IPR004843">
    <property type="entry name" value="Calcineurin-like_PHP"/>
</dbReference>
<feature type="compositionally biased region" description="Polar residues" evidence="13">
    <location>
        <begin position="961"/>
        <end position="976"/>
    </location>
</feature>
<protein>
    <submittedName>
        <fullName evidence="15">RNA lariat debranching enzyme</fullName>
    </submittedName>
</protein>
<dbReference type="InterPro" id="IPR041816">
    <property type="entry name" value="Dbr1_N"/>
</dbReference>
<feature type="region of interest" description="Disordered" evidence="13">
    <location>
        <begin position="659"/>
        <end position="699"/>
    </location>
</feature>
<dbReference type="PRINTS" id="PR00081">
    <property type="entry name" value="GDHRDH"/>
</dbReference>
<comment type="cofactor">
    <cofactor evidence="1">
        <name>Mn(2+)</name>
        <dbReference type="ChEBI" id="CHEBI:29035"/>
    </cofactor>
</comment>
<dbReference type="GO" id="GO:0008419">
    <property type="term" value="F:RNA lariat debranching enzyme activity"/>
    <property type="evidence" value="ECO:0007669"/>
    <property type="project" value="TreeGrafter"/>
</dbReference>
<dbReference type="OrthoDB" id="407609at2759"/>
<evidence type="ECO:0000256" key="12">
    <source>
        <dbReference type="ARBA" id="ARBA00023242"/>
    </source>
</evidence>
<gene>
    <name evidence="15" type="ORF">CLCR_05356</name>
</gene>
<evidence type="ECO:0000256" key="8">
    <source>
        <dbReference type="ARBA" id="ARBA00022801"/>
    </source>
</evidence>
<keyword evidence="6" id="KW-0507">mRNA processing</keyword>
<dbReference type="GO" id="GO:0046872">
    <property type="term" value="F:metal ion binding"/>
    <property type="evidence" value="ECO:0007669"/>
    <property type="project" value="UniProtKB-KW"/>
</dbReference>
<feature type="compositionally biased region" description="Polar residues" evidence="13">
    <location>
        <begin position="1172"/>
        <end position="1181"/>
    </location>
</feature>
<keyword evidence="16" id="KW-1185">Reference proteome</keyword>
<dbReference type="Pfam" id="PF00106">
    <property type="entry name" value="adh_short"/>
    <property type="match status" value="1"/>
</dbReference>
<keyword evidence="8" id="KW-0378">Hydrolase</keyword>
<feature type="region of interest" description="Disordered" evidence="13">
    <location>
        <begin position="927"/>
        <end position="978"/>
    </location>
</feature>
<comment type="caution">
    <text evidence="15">The sequence shown here is derived from an EMBL/GenBank/DDBJ whole genome shotgun (WGS) entry which is preliminary data.</text>
</comment>
<feature type="compositionally biased region" description="Basic and acidic residues" evidence="13">
    <location>
        <begin position="878"/>
        <end position="896"/>
    </location>
</feature>
<evidence type="ECO:0000256" key="13">
    <source>
        <dbReference type="SAM" id="MobiDB-lite"/>
    </source>
</evidence>
<sequence>MTATTHPEFNAETEALDVAKAFPDAIRGKTILVTGVNIKGIGFTTAQAFASQAPAHCILAGRNRSKLQECIEELKKECPNVDYRALILDLGSQRAVRSAAQEVLSWDGVPSIDILINNAGVATMPERTLSEEGIEMTFATNHIGHFLFTCLVMPKLIEAAKANRKGATRIVNVSSHAAEANGIRWSDLNFEKKSRELPEDEQPNYKLLELWSISNAPDLSYIPLEAYVQSKAANVLFGIGLTKRLYEKYGILSLAIHPGVIDTELARHSTKEQMAAIKDRERRGEFTYKTLSQGASTTVVAAVDPKLGVSVTRDGKEGYGAYLMDCQISQNAHPRAKSSDEAEKLWRVSEDLVGEKFSCEKCGLGELYPSILEVEVRNERRDERVRAKDVLARSVSTPWSSSTEAKGKMSGVEEQKSAGVRVAVEGCGHGTLHAIYASVEQACKVKGWDGVDLLIIGGDFQAVRNQYDLNVTAMPHKYRRMADFHEYYSGSRTAPYLTIFIGGNHEASNHLFELYYGGWVAPNIYYLGAANVLQFGPLRIAGLSGIWKGYDYRKPHFERLPYSQEEITSIFHVRELDVRKLLSLRSQVDIGLSHDWPQGVEYHGDYKWLFGKKPDFGTDSYAGKLGSVAARQCLDRLRPPYWFSAHLHTKFAAIFQHNQDQSATDGTPRPNQRIGRPAENSPPNQTSEYSQGSRVAAPAKDRPLVSAWQQFHVGAQQADAEERDKILKEREDQRLEEESTGKSPRPQYSFNETSNEVAQGEDLRRTIVSTTQSRLQNPEEYQSIPQLDGCSYSRPNKRQRVEDEQQTASHDLNQDSAEQTASRDQMDGRSGSLLLPPQSAIANPDAIDIDMSDDEDATAVASDATSQAKSIPIADPAPRADRSYGETRVDDSKSLSEESDDGGVTLNPQAASFAPVPGISLLRAEQAAAELRKPSDPALEQSVEESEPQNASRTGAGEPPAQSTQNHSANTTSQVSEEMRAQLAALSSNFTAKEPTETSPPLPFPEGITNKTTHFLALGKCEMYQEFLQLLEIGSMTSPGETIHRPLKLSYDPEWLAIQRVFAPELQLGGVPTDRVSAHRGETYYRKRIEQELDWILEHVVKPGKLQVPENFAVTAPVYDPSLQVRSDEMPREVTNPQTSAYCDLVGIENKFDSSEQDRDFRMQQGPRPQSEGYNLYQNRSRQQGRGGHRGGGGGGDRGQGRGRGRGGGRGRGRGRGGGRG</sequence>
<feature type="compositionally biased region" description="Polar residues" evidence="13">
    <location>
        <begin position="806"/>
        <end position="823"/>
    </location>
</feature>
<accession>A0A1C1C7X8</accession>
<dbReference type="Pfam" id="PF00149">
    <property type="entry name" value="Metallophos"/>
    <property type="match status" value="1"/>
</dbReference>
<evidence type="ECO:0000256" key="6">
    <source>
        <dbReference type="ARBA" id="ARBA00022664"/>
    </source>
</evidence>
<dbReference type="CDD" id="cd00844">
    <property type="entry name" value="MPP_Dbr1_N"/>
    <property type="match status" value="1"/>
</dbReference>
<dbReference type="InterPro" id="IPR036291">
    <property type="entry name" value="NAD(P)-bd_dom_sf"/>
</dbReference>
<dbReference type="AlphaFoldDB" id="A0A1C1C7X8"/>
<dbReference type="STRING" id="86049.A0A1C1C7X8"/>
<dbReference type="GO" id="GO:0005634">
    <property type="term" value="C:nucleus"/>
    <property type="evidence" value="ECO:0007669"/>
    <property type="project" value="UniProtKB-SubCell"/>
</dbReference>
<evidence type="ECO:0000256" key="9">
    <source>
        <dbReference type="ARBA" id="ARBA00022833"/>
    </source>
</evidence>
<dbReference type="eggNOG" id="KOG2863">
    <property type="taxonomic scope" value="Eukaryota"/>
</dbReference>
<evidence type="ECO:0000256" key="5">
    <source>
        <dbReference type="ARBA" id="ARBA00006045"/>
    </source>
</evidence>
<keyword evidence="12" id="KW-0539">Nucleus</keyword>
<reference evidence="16" key="1">
    <citation type="submission" date="2015-07" db="EMBL/GenBank/DDBJ databases">
        <authorList>
            <person name="Teixeira M.M."/>
            <person name="Souza R.C."/>
            <person name="Almeida L.G."/>
            <person name="Vicente V.A."/>
            <person name="de Hoog S."/>
            <person name="Bocca A.L."/>
            <person name="de Almeida S.R."/>
            <person name="Vasconcelos A.T."/>
            <person name="Felipe M.S."/>
        </authorList>
    </citation>
    <scope>NUCLEOTIDE SEQUENCE [LARGE SCALE GENOMIC DNA]</scope>
    <source>
        <strain evidence="16">KSF</strain>
    </source>
</reference>
<evidence type="ECO:0000259" key="14">
    <source>
        <dbReference type="SMART" id="SM01124"/>
    </source>
</evidence>
<dbReference type="VEuPathDB" id="FungiDB:CLCR_05356"/>
<comment type="cofactor">
    <cofactor evidence="3">
        <name>Fe(2+)</name>
        <dbReference type="ChEBI" id="CHEBI:29033"/>
    </cofactor>
</comment>
<dbReference type="Pfam" id="PF05011">
    <property type="entry name" value="DBR1"/>
    <property type="match status" value="1"/>
</dbReference>
<evidence type="ECO:0000256" key="4">
    <source>
        <dbReference type="ARBA" id="ARBA00004123"/>
    </source>
</evidence>
<evidence type="ECO:0000256" key="1">
    <source>
        <dbReference type="ARBA" id="ARBA00001936"/>
    </source>
</evidence>
<dbReference type="PANTHER" id="PTHR12849">
    <property type="entry name" value="RNA LARIAT DEBRANCHING ENZYME"/>
    <property type="match status" value="1"/>
</dbReference>
<dbReference type="InterPro" id="IPR007708">
    <property type="entry name" value="DBR1_C"/>
</dbReference>
<evidence type="ECO:0000256" key="7">
    <source>
        <dbReference type="ARBA" id="ARBA00022723"/>
    </source>
</evidence>
<dbReference type="VEuPathDB" id="FungiDB:G647_07240"/>
<feature type="region of interest" description="Disordered" evidence="13">
    <location>
        <begin position="730"/>
        <end position="911"/>
    </location>
</feature>
<comment type="similarity">
    <text evidence="5">Belongs to the lariat debranching enzyme family.</text>
</comment>
<comment type="subcellular location">
    <subcellularLocation>
        <location evidence="4">Nucleus</location>
    </subcellularLocation>
</comment>
<keyword evidence="7" id="KW-0479">Metal-binding</keyword>
<evidence type="ECO:0000256" key="11">
    <source>
        <dbReference type="ARBA" id="ARBA00023211"/>
    </source>
</evidence>
<comment type="cofactor">
    <cofactor evidence="2">
        <name>Zn(2+)</name>
        <dbReference type="ChEBI" id="CHEBI:29105"/>
    </cofactor>
</comment>
<dbReference type="SMART" id="SM01124">
    <property type="entry name" value="DBR1"/>
    <property type="match status" value="1"/>
</dbReference>
<dbReference type="SUPFAM" id="SSF56300">
    <property type="entry name" value="Metallo-dependent phosphatases"/>
    <property type="match status" value="1"/>
</dbReference>
<feature type="compositionally biased region" description="Acidic residues" evidence="13">
    <location>
        <begin position="847"/>
        <end position="857"/>
    </location>
</feature>
<keyword evidence="10" id="KW-0408">Iron</keyword>
<dbReference type="InterPro" id="IPR029052">
    <property type="entry name" value="Metallo-depent_PP-like"/>
</dbReference>
<dbReference type="PANTHER" id="PTHR12849:SF0">
    <property type="entry name" value="LARIAT DEBRANCHING ENZYME"/>
    <property type="match status" value="1"/>
</dbReference>
<keyword evidence="11" id="KW-0464">Manganese</keyword>
<dbReference type="VEuPathDB" id="FungiDB:G647_07241"/>
<evidence type="ECO:0000313" key="16">
    <source>
        <dbReference type="Proteomes" id="UP000094526"/>
    </source>
</evidence>
<feature type="domain" description="Lariat debranching enzyme C-terminal" evidence="14">
    <location>
        <begin position="1004"/>
        <end position="1152"/>
    </location>
</feature>
<dbReference type="SUPFAM" id="SSF51735">
    <property type="entry name" value="NAD(P)-binding Rossmann-fold domains"/>
    <property type="match status" value="1"/>
</dbReference>
<evidence type="ECO:0000256" key="3">
    <source>
        <dbReference type="ARBA" id="ARBA00001954"/>
    </source>
</evidence>
<evidence type="ECO:0000256" key="10">
    <source>
        <dbReference type="ARBA" id="ARBA00023004"/>
    </source>
</evidence>
<feature type="compositionally biased region" description="Polar residues" evidence="13">
    <location>
        <begin position="746"/>
        <end position="757"/>
    </location>
</feature>
<evidence type="ECO:0000256" key="2">
    <source>
        <dbReference type="ARBA" id="ARBA00001947"/>
    </source>
</evidence>
<feature type="compositionally biased region" description="Polar residues" evidence="13">
    <location>
        <begin position="767"/>
        <end position="785"/>
    </location>
</feature>
<proteinExistence type="inferred from homology"/>
<feature type="compositionally biased region" description="Polar residues" evidence="13">
    <location>
        <begin position="681"/>
        <end position="693"/>
    </location>
</feature>
<dbReference type="Proteomes" id="UP000094526">
    <property type="component" value="Unassembled WGS sequence"/>
</dbReference>
<evidence type="ECO:0000313" key="15">
    <source>
        <dbReference type="EMBL" id="OCT44562.1"/>
    </source>
</evidence>
<feature type="compositionally biased region" description="Basic residues" evidence="13">
    <location>
        <begin position="1201"/>
        <end position="1221"/>
    </location>
</feature>
<feature type="compositionally biased region" description="Basic and acidic residues" evidence="13">
    <location>
        <begin position="1153"/>
        <end position="1162"/>
    </location>
</feature>
<keyword evidence="9" id="KW-0862">Zinc</keyword>
<feature type="region of interest" description="Disordered" evidence="13">
    <location>
        <begin position="1153"/>
        <end position="1221"/>
    </location>
</feature>
<name>A0A1C1C7X8_9EURO</name>
<dbReference type="EMBL" id="LGRB01000020">
    <property type="protein sequence ID" value="OCT44562.1"/>
    <property type="molecule type" value="Genomic_DNA"/>
</dbReference>
<dbReference type="GO" id="GO:0000398">
    <property type="term" value="P:mRNA splicing, via spliceosome"/>
    <property type="evidence" value="ECO:0007669"/>
    <property type="project" value="TreeGrafter"/>
</dbReference>